<sequence length="940" mass="105764">MSQELPKAYDPSVIEQRWAEYWVKEHLFDVPTPETTHDAQKKFTILLPPPNVTGRLHMGHMLNQAEMDILTRWHRMRGETSLWVPGTDHAGIATQMMVERQLKEEGKTRQELGRNAFVEKVWAWRELYGGAILDQMKRLGASVDWSREYFTMDDKLSPAVKEAFVRLYEQGLIYRGAYIVNWDPVAQTAVSDLEVEHEERLGKLYHIRYPLADGTGSIVIATTRPETMLGDVAVAVNPTDERYLALQGKLVRLPLSGISAAAGRTAQPDREIPILADDWAKPEFGTGAVKVTPAHDANDFAIGQRHNLPNLTILDETAHVLLPGSPYHGLDRYAARERIIADLTAQNLLIEVKDHTNAIGLSQRTGVVIEPRLSQQWFIKIQPLADKAIEAVDKGYIKFTPDQYRKTYDEWMRNIHDWCISRQLWWGHRIPAWHCKACAAITVSRETPTHCATCNSTDITQETDVLDTWFSSGLLPFTVFGWPNPNPDTGMPDLTPDLAAFYPTQLLVTGFDILFFWVARMVMLGTHFMLDVPMPDGSKRELKDAVPFREVYIHGLVRDANREKMSKTKGNVINPIDIIERFGTDAVRFTLASMASPGTDIAFSEARTEGYRAFANKIWNAARFLFMNVDRAKEAGYSMTMRDSGVVASLPDNTPLETRWIFSRLSVVSAEVDRALADYRFDEAANAIYQFFWGEFCDWYLELAKLRLVFPENAPTEDAEPDMTTALTLASLVGVFESALRLLSPFMPFLTEEIWHALYEGKPPAKSIALTRYPQATDFPADPVAESAMKTLQELIVTVRGLRKELGVPEKEATPITIHAGNRVLALADANADVLSRMARVQAVEFASESLTGSNARSTAEFDVAVIYERQIDIPAERERLTKDLAKYEKGLASADKQLNNETFMSKAPAHIVDGLRKQSAETKILYDKTRAALDSLPSV</sequence>
<comment type="subcellular location">
    <subcellularLocation>
        <location evidence="1 10">Cytoplasm</location>
    </subcellularLocation>
</comment>
<feature type="short sequence motif" description="'KMSKS' region" evidence="10">
    <location>
        <begin position="564"/>
        <end position="568"/>
    </location>
</feature>
<reference evidence="14" key="1">
    <citation type="submission" date="2023-08" db="EMBL/GenBank/DDBJ databases">
        <authorList>
            <person name="Messyasz A."/>
            <person name="Mannisto M.K."/>
            <person name="Kerkhof L.J."/>
            <person name="Haggblom M."/>
        </authorList>
    </citation>
    <scope>NUCLEOTIDE SEQUENCE</scope>
    <source>
        <strain evidence="14">M8UP39</strain>
    </source>
</reference>
<dbReference type="InterPro" id="IPR019499">
    <property type="entry name" value="Val-tRNA_synth_tRNA-bd"/>
</dbReference>
<dbReference type="PANTHER" id="PTHR11946:SF93">
    <property type="entry name" value="VALINE--TRNA LIGASE, CHLOROPLASTIC_MITOCHONDRIAL 2"/>
    <property type="match status" value="1"/>
</dbReference>
<dbReference type="GO" id="GO:0006438">
    <property type="term" value="P:valyl-tRNA aminoacylation"/>
    <property type="evidence" value="ECO:0007669"/>
    <property type="project" value="UniProtKB-UniRule"/>
</dbReference>
<evidence type="ECO:0000256" key="5">
    <source>
        <dbReference type="ARBA" id="ARBA00022741"/>
    </source>
</evidence>
<keyword evidence="10" id="KW-0175">Coiled coil</keyword>
<dbReference type="GO" id="GO:0005524">
    <property type="term" value="F:ATP binding"/>
    <property type="evidence" value="ECO:0007669"/>
    <property type="project" value="UniProtKB-UniRule"/>
</dbReference>
<evidence type="ECO:0000256" key="2">
    <source>
        <dbReference type="ARBA" id="ARBA00011245"/>
    </source>
</evidence>
<evidence type="ECO:0000256" key="7">
    <source>
        <dbReference type="ARBA" id="ARBA00022917"/>
    </source>
</evidence>
<dbReference type="Gene3D" id="1.10.730.10">
    <property type="entry name" value="Isoleucyl-tRNA Synthetase, Domain 1"/>
    <property type="match status" value="1"/>
</dbReference>
<protein>
    <recommendedName>
        <fullName evidence="10">Valine--tRNA ligase</fullName>
        <ecNumber evidence="10">6.1.1.9</ecNumber>
    </recommendedName>
    <alternativeName>
        <fullName evidence="10">Valyl-tRNA synthetase</fullName>
        <shortName evidence="10">ValRS</shortName>
    </alternativeName>
</protein>
<dbReference type="FunFam" id="3.40.50.620:FF:000032">
    <property type="entry name" value="Valine--tRNA ligase"/>
    <property type="match status" value="1"/>
</dbReference>
<dbReference type="PROSITE" id="PS00178">
    <property type="entry name" value="AA_TRNA_LIGASE_I"/>
    <property type="match status" value="1"/>
</dbReference>
<dbReference type="GO" id="GO:0002161">
    <property type="term" value="F:aminoacyl-tRNA deacylase activity"/>
    <property type="evidence" value="ECO:0007669"/>
    <property type="project" value="InterPro"/>
</dbReference>
<feature type="binding site" evidence="10">
    <location>
        <position position="567"/>
    </location>
    <ligand>
        <name>ATP</name>
        <dbReference type="ChEBI" id="CHEBI:30616"/>
    </ligand>
</feature>
<dbReference type="PRINTS" id="PR00986">
    <property type="entry name" value="TRNASYNTHVAL"/>
</dbReference>
<dbReference type="Pfam" id="PF08264">
    <property type="entry name" value="Anticodon_1"/>
    <property type="match status" value="1"/>
</dbReference>
<accession>A0AAU7Z2Q3</accession>
<evidence type="ECO:0000256" key="10">
    <source>
        <dbReference type="HAMAP-Rule" id="MF_02004"/>
    </source>
</evidence>
<dbReference type="GO" id="GO:0004832">
    <property type="term" value="F:valine-tRNA ligase activity"/>
    <property type="evidence" value="ECO:0007669"/>
    <property type="project" value="UniProtKB-UniRule"/>
</dbReference>
<dbReference type="InterPro" id="IPR001412">
    <property type="entry name" value="aa-tRNA-synth_I_CS"/>
</dbReference>
<dbReference type="InterPro" id="IPR009080">
    <property type="entry name" value="tRNAsynth_Ia_anticodon-bd"/>
</dbReference>
<evidence type="ECO:0000313" key="14">
    <source>
        <dbReference type="EMBL" id="XCB22792.1"/>
    </source>
</evidence>
<dbReference type="SUPFAM" id="SSF52374">
    <property type="entry name" value="Nucleotidylyl transferase"/>
    <property type="match status" value="1"/>
</dbReference>
<evidence type="ECO:0000256" key="3">
    <source>
        <dbReference type="ARBA" id="ARBA00022490"/>
    </source>
</evidence>
<comment type="domain">
    <text evidence="10">ValRS has two distinct active sites: one for aminoacylation and one for editing. The misactivated threonine is translocated from the active site to the editing site.</text>
</comment>
<evidence type="ECO:0000259" key="12">
    <source>
        <dbReference type="Pfam" id="PF08264"/>
    </source>
</evidence>
<dbReference type="GO" id="GO:0005829">
    <property type="term" value="C:cytosol"/>
    <property type="evidence" value="ECO:0007669"/>
    <property type="project" value="TreeGrafter"/>
</dbReference>
<evidence type="ECO:0000256" key="6">
    <source>
        <dbReference type="ARBA" id="ARBA00022840"/>
    </source>
</evidence>
<feature type="short sequence motif" description="'HIGH' region" evidence="10">
    <location>
        <begin position="50"/>
        <end position="60"/>
    </location>
</feature>
<feature type="domain" description="Methionyl/Valyl/Leucyl/Isoleucyl-tRNA synthetase anticodon-binding" evidence="12">
    <location>
        <begin position="659"/>
        <end position="816"/>
    </location>
</feature>
<keyword evidence="7 10" id="KW-0648">Protein biosynthesis</keyword>
<gene>
    <name evidence="10" type="primary">valS</name>
    <name evidence="14" type="ORF">RBB81_02405</name>
</gene>
<feature type="domain" description="Aminoacyl-tRNA synthetase class Ia" evidence="11">
    <location>
        <begin position="18"/>
        <end position="603"/>
    </location>
</feature>
<evidence type="ECO:0000259" key="11">
    <source>
        <dbReference type="Pfam" id="PF00133"/>
    </source>
</evidence>
<comment type="subunit">
    <text evidence="2 10">Monomer.</text>
</comment>
<name>A0AAU7Z2Q3_9BACT</name>
<evidence type="ECO:0000256" key="4">
    <source>
        <dbReference type="ARBA" id="ARBA00022598"/>
    </source>
</evidence>
<evidence type="ECO:0000256" key="1">
    <source>
        <dbReference type="ARBA" id="ARBA00004496"/>
    </source>
</evidence>
<dbReference type="InterPro" id="IPR010978">
    <property type="entry name" value="tRNA-bd_arm"/>
</dbReference>
<comment type="catalytic activity">
    <reaction evidence="9 10">
        <text>tRNA(Val) + L-valine + ATP = L-valyl-tRNA(Val) + AMP + diphosphate</text>
        <dbReference type="Rhea" id="RHEA:10704"/>
        <dbReference type="Rhea" id="RHEA-COMP:9672"/>
        <dbReference type="Rhea" id="RHEA-COMP:9708"/>
        <dbReference type="ChEBI" id="CHEBI:30616"/>
        <dbReference type="ChEBI" id="CHEBI:33019"/>
        <dbReference type="ChEBI" id="CHEBI:57762"/>
        <dbReference type="ChEBI" id="CHEBI:78442"/>
        <dbReference type="ChEBI" id="CHEBI:78537"/>
        <dbReference type="ChEBI" id="CHEBI:456215"/>
        <dbReference type="EC" id="6.1.1.9"/>
    </reaction>
</comment>
<keyword evidence="6 10" id="KW-0067">ATP-binding</keyword>
<dbReference type="SUPFAM" id="SSF46589">
    <property type="entry name" value="tRNA-binding arm"/>
    <property type="match status" value="1"/>
</dbReference>
<dbReference type="InterPro" id="IPR013155">
    <property type="entry name" value="M/V/L/I-tRNA-synth_anticd-bd"/>
</dbReference>
<dbReference type="CDD" id="cd00817">
    <property type="entry name" value="ValRS_core"/>
    <property type="match status" value="1"/>
</dbReference>
<proteinExistence type="inferred from homology"/>
<reference evidence="14" key="2">
    <citation type="journal article" date="2024" name="Environ. Microbiol.">
        <title>Genome analysis and description of Tunturibacter gen. nov. expands the diversity of Terriglobia in tundra soils.</title>
        <authorList>
            <person name="Messyasz A."/>
            <person name="Mannisto M.K."/>
            <person name="Kerkhof L.J."/>
            <person name="Haggblom M.M."/>
        </authorList>
    </citation>
    <scope>NUCLEOTIDE SEQUENCE</scope>
    <source>
        <strain evidence="14">M8UP39</strain>
    </source>
</reference>
<comment type="similarity">
    <text evidence="10">Belongs to the class-I aminoacyl-tRNA synthetase family. ValS type 1 subfamily.</text>
</comment>
<dbReference type="InterPro" id="IPR033705">
    <property type="entry name" value="Anticodon_Ia_Val"/>
</dbReference>
<keyword evidence="8 10" id="KW-0030">Aminoacyl-tRNA synthetase</keyword>
<keyword evidence="4 10" id="KW-0436">Ligase</keyword>
<dbReference type="InterPro" id="IPR002303">
    <property type="entry name" value="Valyl-tRNA_ligase"/>
</dbReference>
<comment type="function">
    <text evidence="10">Catalyzes the attachment of valine to tRNA(Val). As ValRS can inadvertently accommodate and process structurally similar amino acids such as threonine, to avoid such errors, it has a 'posttransfer' editing activity that hydrolyzes mischarged Thr-tRNA(Val) in a tRNA-dependent manner.</text>
</comment>
<keyword evidence="3 10" id="KW-0963">Cytoplasm</keyword>
<evidence type="ECO:0000256" key="9">
    <source>
        <dbReference type="ARBA" id="ARBA00047552"/>
    </source>
</evidence>
<dbReference type="RefSeq" id="WP_353072592.1">
    <property type="nucleotide sequence ID" value="NZ_CP132938.1"/>
</dbReference>
<dbReference type="EC" id="6.1.1.9" evidence="10"/>
<dbReference type="CDD" id="cd07962">
    <property type="entry name" value="Anticodon_Ia_Val"/>
    <property type="match status" value="1"/>
</dbReference>
<dbReference type="InterPro" id="IPR009008">
    <property type="entry name" value="Val/Leu/Ile-tRNA-synth_edit"/>
</dbReference>
<dbReference type="PANTHER" id="PTHR11946">
    <property type="entry name" value="VALYL-TRNA SYNTHETASES"/>
    <property type="match status" value="1"/>
</dbReference>
<dbReference type="AlphaFoldDB" id="A0AAU7Z2Q3"/>
<dbReference type="NCBIfam" id="TIGR00422">
    <property type="entry name" value="valS"/>
    <property type="match status" value="1"/>
</dbReference>
<dbReference type="HAMAP" id="MF_02004">
    <property type="entry name" value="Val_tRNA_synth_type1"/>
    <property type="match status" value="1"/>
</dbReference>
<dbReference type="Gene3D" id="1.10.287.380">
    <property type="entry name" value="Valyl-tRNA synthetase, C-terminal domain"/>
    <property type="match status" value="1"/>
</dbReference>
<organism evidence="14">
    <name type="scientific">Tunturiibacter gelidiferens</name>
    <dbReference type="NCBI Taxonomy" id="3069689"/>
    <lineage>
        <taxon>Bacteria</taxon>
        <taxon>Pseudomonadati</taxon>
        <taxon>Acidobacteriota</taxon>
        <taxon>Terriglobia</taxon>
        <taxon>Terriglobales</taxon>
        <taxon>Acidobacteriaceae</taxon>
        <taxon>Tunturiibacter</taxon>
    </lineage>
</organism>
<dbReference type="Gene3D" id="3.40.50.620">
    <property type="entry name" value="HUPs"/>
    <property type="match status" value="2"/>
</dbReference>
<dbReference type="EMBL" id="CP132938">
    <property type="protein sequence ID" value="XCB22792.1"/>
    <property type="molecule type" value="Genomic_DNA"/>
</dbReference>
<dbReference type="Gene3D" id="3.90.740.10">
    <property type="entry name" value="Valyl/Leucyl/Isoleucyl-tRNA synthetase, editing domain"/>
    <property type="match status" value="1"/>
</dbReference>
<dbReference type="InterPro" id="IPR014729">
    <property type="entry name" value="Rossmann-like_a/b/a_fold"/>
</dbReference>
<dbReference type="KEGG" id="tgi:RBB81_02405"/>
<dbReference type="InterPro" id="IPR002300">
    <property type="entry name" value="aa-tRNA-synth_Ia"/>
</dbReference>
<dbReference type="NCBIfam" id="NF004349">
    <property type="entry name" value="PRK05729.1"/>
    <property type="match status" value="1"/>
</dbReference>
<dbReference type="InterPro" id="IPR037118">
    <property type="entry name" value="Val-tRNA_synth_C_sf"/>
</dbReference>
<comment type="domain">
    <text evidence="10">The C-terminal coiled-coil domain is crucial for aminoacylation activity.</text>
</comment>
<dbReference type="SUPFAM" id="SSF50677">
    <property type="entry name" value="ValRS/IleRS/LeuRS editing domain"/>
    <property type="match status" value="1"/>
</dbReference>
<evidence type="ECO:0000256" key="8">
    <source>
        <dbReference type="ARBA" id="ARBA00023146"/>
    </source>
</evidence>
<dbReference type="Pfam" id="PF00133">
    <property type="entry name" value="tRNA-synt_1"/>
    <property type="match status" value="1"/>
</dbReference>
<keyword evidence="5 10" id="KW-0547">Nucleotide-binding</keyword>
<dbReference type="SUPFAM" id="SSF47323">
    <property type="entry name" value="Anticodon-binding domain of a subclass of class I aminoacyl-tRNA synthetases"/>
    <property type="match status" value="1"/>
</dbReference>
<dbReference type="Pfam" id="PF10458">
    <property type="entry name" value="Val_tRNA-synt_C"/>
    <property type="match status" value="1"/>
</dbReference>
<evidence type="ECO:0000259" key="13">
    <source>
        <dbReference type="Pfam" id="PF10458"/>
    </source>
</evidence>
<feature type="domain" description="Valyl-tRNA synthetase tRNA-binding arm" evidence="13">
    <location>
        <begin position="873"/>
        <end position="937"/>
    </location>
</feature>